<evidence type="ECO:0000259" key="2">
    <source>
        <dbReference type="Pfam" id="PF22124"/>
    </source>
</evidence>
<protein>
    <submittedName>
        <fullName evidence="3">Uncharacterized protein</fullName>
    </submittedName>
</protein>
<dbReference type="PANTHER" id="PTHR31084">
    <property type="entry name" value="ALPHA-L-FUCOSIDASE 2"/>
    <property type="match status" value="1"/>
</dbReference>
<dbReference type="GO" id="GO:0004560">
    <property type="term" value="F:alpha-L-fucosidase activity"/>
    <property type="evidence" value="ECO:0007669"/>
    <property type="project" value="TreeGrafter"/>
</dbReference>
<dbReference type="SUPFAM" id="SSF48208">
    <property type="entry name" value="Six-hairpin glycosidases"/>
    <property type="match status" value="1"/>
</dbReference>
<accession>A0A3D8RZA8</accession>
<dbReference type="Pfam" id="PF22124">
    <property type="entry name" value="Glyco_hydro_95_cat"/>
    <property type="match status" value="1"/>
</dbReference>
<dbReference type="InterPro" id="IPR027414">
    <property type="entry name" value="GH95_N_dom"/>
</dbReference>
<feature type="domain" description="Glycosyl hydrolase family 95 N-terminal" evidence="1">
    <location>
        <begin position="39"/>
        <end position="88"/>
    </location>
</feature>
<dbReference type="InterPro" id="IPR008928">
    <property type="entry name" value="6-hairpin_glycosidase_sf"/>
</dbReference>
<organism evidence="3 4">
    <name type="scientific">Aspergillus mulundensis</name>
    <dbReference type="NCBI Taxonomy" id="1810919"/>
    <lineage>
        <taxon>Eukaryota</taxon>
        <taxon>Fungi</taxon>
        <taxon>Dikarya</taxon>
        <taxon>Ascomycota</taxon>
        <taxon>Pezizomycotina</taxon>
        <taxon>Eurotiomycetes</taxon>
        <taxon>Eurotiomycetidae</taxon>
        <taxon>Eurotiales</taxon>
        <taxon>Aspergillaceae</taxon>
        <taxon>Aspergillus</taxon>
        <taxon>Aspergillus subgen. Nidulantes</taxon>
    </lineage>
</organism>
<dbReference type="GeneID" id="38116393"/>
<name>A0A3D8RZA8_9EURO</name>
<sequence>MPCTASSADVTTEIIASALFKLLLVEAGLAASFDGSRYLWYDTAATRFSASLPVGNGRLGGTLYCLPTEIITWIENSVWSGTFQGRDQALIDMTGTSIDPHEYRMLSNLHYNCQRRQIGRFKRQTVDFLLGAESPYRYESANDQEAELKNKVEAAVNLGYDVLCEEAINDHKDLARRVTLDLGSSTGNDALRPTDDEDIEFATLLFNYGRHLLISSSRDTGDLSLPPEPQGLRNQDYAPSWGAKCIFNSPWDTRNASANHCFSTTDLTLVLNVL</sequence>
<dbReference type="PANTHER" id="PTHR31084:SF0">
    <property type="entry name" value="ALPHA-L-FUCOSIDASE 2"/>
    <property type="match status" value="1"/>
</dbReference>
<dbReference type="Pfam" id="PF14498">
    <property type="entry name" value="Glyco_hyd_65N_2"/>
    <property type="match status" value="1"/>
</dbReference>
<dbReference type="Proteomes" id="UP000256690">
    <property type="component" value="Unassembled WGS sequence"/>
</dbReference>
<gene>
    <name evidence="3" type="ORF">DSM5745_06023</name>
</gene>
<evidence type="ECO:0000313" key="4">
    <source>
        <dbReference type="Proteomes" id="UP000256690"/>
    </source>
</evidence>
<dbReference type="EMBL" id="PVWQ01000006">
    <property type="protein sequence ID" value="RDW79171.1"/>
    <property type="molecule type" value="Genomic_DNA"/>
</dbReference>
<dbReference type="RefSeq" id="XP_026603871.1">
    <property type="nucleotide sequence ID" value="XM_026748039.1"/>
</dbReference>
<keyword evidence="4" id="KW-1185">Reference proteome</keyword>
<dbReference type="Gene3D" id="2.70.98.50">
    <property type="entry name" value="putative glycoside hydrolase family protein from bacillus halodurans"/>
    <property type="match status" value="2"/>
</dbReference>
<dbReference type="OrthoDB" id="2848340at2759"/>
<comment type="caution">
    <text evidence="3">The sequence shown here is derived from an EMBL/GenBank/DDBJ whole genome shotgun (WGS) entry which is preliminary data.</text>
</comment>
<proteinExistence type="predicted"/>
<dbReference type="InterPro" id="IPR054363">
    <property type="entry name" value="GH95_cat"/>
</dbReference>
<evidence type="ECO:0000313" key="3">
    <source>
        <dbReference type="EMBL" id="RDW79171.1"/>
    </source>
</evidence>
<reference evidence="3 4" key="1">
    <citation type="journal article" date="2018" name="IMA Fungus">
        <title>IMA Genome-F 9: Draft genome sequence of Annulohypoxylon stygium, Aspergillus mulundensis, Berkeleyomyces basicola (syn. Thielaviopsis basicola), Ceratocystis smalleyi, two Cercospora beticola strains, Coleophoma cylindrospora, Fusarium fracticaudum, Phialophora cf. hyalina, and Morchella septimelata.</title>
        <authorList>
            <person name="Wingfield B.D."/>
            <person name="Bills G.F."/>
            <person name="Dong Y."/>
            <person name="Huang W."/>
            <person name="Nel W.J."/>
            <person name="Swalarsk-Parry B.S."/>
            <person name="Vaghefi N."/>
            <person name="Wilken P.M."/>
            <person name="An Z."/>
            <person name="de Beer Z.W."/>
            <person name="De Vos L."/>
            <person name="Chen L."/>
            <person name="Duong T.A."/>
            <person name="Gao Y."/>
            <person name="Hammerbacher A."/>
            <person name="Kikkert J.R."/>
            <person name="Li Y."/>
            <person name="Li H."/>
            <person name="Li K."/>
            <person name="Li Q."/>
            <person name="Liu X."/>
            <person name="Ma X."/>
            <person name="Naidoo K."/>
            <person name="Pethybridge S.J."/>
            <person name="Sun J."/>
            <person name="Steenkamp E.T."/>
            <person name="van der Nest M.A."/>
            <person name="van Wyk S."/>
            <person name="Wingfield M.J."/>
            <person name="Xiong C."/>
            <person name="Yue Q."/>
            <person name="Zhang X."/>
        </authorList>
    </citation>
    <scope>NUCLEOTIDE SEQUENCE [LARGE SCALE GENOMIC DNA]</scope>
    <source>
        <strain evidence="3 4">DSM 5745</strain>
    </source>
</reference>
<dbReference type="AlphaFoldDB" id="A0A3D8RZA8"/>
<dbReference type="GO" id="GO:0005975">
    <property type="term" value="P:carbohydrate metabolic process"/>
    <property type="evidence" value="ECO:0007669"/>
    <property type="project" value="InterPro"/>
</dbReference>
<evidence type="ECO:0000259" key="1">
    <source>
        <dbReference type="Pfam" id="PF14498"/>
    </source>
</evidence>
<feature type="domain" description="Glycosyl hydrolase family 95 catalytic" evidence="2">
    <location>
        <begin position="160"/>
        <end position="248"/>
    </location>
</feature>